<evidence type="ECO:0000256" key="6">
    <source>
        <dbReference type="ARBA" id="ARBA00022679"/>
    </source>
</evidence>
<reference evidence="13" key="1">
    <citation type="journal article" date="2021" name="PeerJ">
        <title>Extensive microbial diversity within the chicken gut microbiome revealed by metagenomics and culture.</title>
        <authorList>
            <person name="Gilroy R."/>
            <person name="Ravi A."/>
            <person name="Getino M."/>
            <person name="Pursley I."/>
            <person name="Horton D.L."/>
            <person name="Alikhan N.F."/>
            <person name="Baker D."/>
            <person name="Gharbi K."/>
            <person name="Hall N."/>
            <person name="Watson M."/>
            <person name="Adriaenssens E.M."/>
            <person name="Foster-Nyarko E."/>
            <person name="Jarju S."/>
            <person name="Secka A."/>
            <person name="Antonio M."/>
            <person name="Oren A."/>
            <person name="Chaudhuri R.R."/>
            <person name="La Ragione R."/>
            <person name="Hildebrand F."/>
            <person name="Pallen M.J."/>
        </authorList>
    </citation>
    <scope>NUCLEOTIDE SEQUENCE</scope>
    <source>
        <strain evidence="13">687</strain>
    </source>
</reference>
<name>A0A9E2KQW8_9GAMM</name>
<feature type="domain" description="Guanylate kinase-like" evidence="12">
    <location>
        <begin position="5"/>
        <end position="186"/>
    </location>
</feature>
<evidence type="ECO:0000256" key="3">
    <source>
        <dbReference type="ARBA" id="ARBA00012961"/>
    </source>
</evidence>
<dbReference type="SUPFAM" id="SSF52540">
    <property type="entry name" value="P-loop containing nucleoside triphosphate hydrolases"/>
    <property type="match status" value="1"/>
</dbReference>
<sequence length="215" mass="24355">MTAVGTLFIISAPSGAGKSSLIDALLKRFNLDDSLRLSISHTTRDMRPGDADGVTYHFVSKEEFEALIARGAFFEYAQVFDHYYGTSRENAEKWINEGKDVLLDIDWQGARKIRAQVNNVCSIFILPPSLKELERRLNSRGRDSAEVIADRMHKAQREISHYQEYDYVIVNDDFDTALLQLRAIILSKRVELAKQQQRQASLLADLTAGYVPEDA</sequence>
<dbReference type="InterPro" id="IPR008145">
    <property type="entry name" value="GK/Ca_channel_bsu"/>
</dbReference>
<evidence type="ECO:0000256" key="1">
    <source>
        <dbReference type="ARBA" id="ARBA00004496"/>
    </source>
</evidence>
<dbReference type="CDD" id="cd00071">
    <property type="entry name" value="GMPK"/>
    <property type="match status" value="1"/>
</dbReference>
<gene>
    <name evidence="11 13" type="primary">gmk</name>
    <name evidence="13" type="ORF">IAA31_07945</name>
</gene>
<accession>A0A9E2KQW8</accession>
<dbReference type="InterPro" id="IPR027417">
    <property type="entry name" value="P-loop_NTPase"/>
</dbReference>
<evidence type="ECO:0000256" key="10">
    <source>
        <dbReference type="ARBA" id="ARBA00030128"/>
    </source>
</evidence>
<evidence type="ECO:0000256" key="7">
    <source>
        <dbReference type="ARBA" id="ARBA00022741"/>
    </source>
</evidence>
<comment type="function">
    <text evidence="11">Essential for recycling GMP and indirectly, cGMP.</text>
</comment>
<keyword evidence="9 11" id="KW-0067">ATP-binding</keyword>
<dbReference type="FunFam" id="3.30.63.10:FF:000002">
    <property type="entry name" value="Guanylate kinase 1"/>
    <property type="match status" value="1"/>
</dbReference>
<dbReference type="FunFam" id="3.40.50.300:FF:000084">
    <property type="entry name" value="Guanylate kinase"/>
    <property type="match status" value="1"/>
</dbReference>
<comment type="subcellular location">
    <subcellularLocation>
        <location evidence="1 11">Cytoplasm</location>
    </subcellularLocation>
</comment>
<dbReference type="EC" id="2.7.4.8" evidence="3 11"/>
<dbReference type="PROSITE" id="PS00856">
    <property type="entry name" value="GUANYLATE_KINASE_1"/>
    <property type="match status" value="1"/>
</dbReference>
<dbReference type="HAMAP" id="MF_00328">
    <property type="entry name" value="Guanylate_kinase"/>
    <property type="match status" value="1"/>
</dbReference>
<dbReference type="PROSITE" id="PS50052">
    <property type="entry name" value="GUANYLATE_KINASE_2"/>
    <property type="match status" value="1"/>
</dbReference>
<protein>
    <recommendedName>
        <fullName evidence="4 11">Guanylate kinase</fullName>
        <ecNumber evidence="3 11">2.7.4.8</ecNumber>
    </recommendedName>
    <alternativeName>
        <fullName evidence="10 11">GMP kinase</fullName>
    </alternativeName>
</protein>
<evidence type="ECO:0000259" key="12">
    <source>
        <dbReference type="PROSITE" id="PS50052"/>
    </source>
</evidence>
<proteinExistence type="inferred from homology"/>
<comment type="caution">
    <text evidence="13">The sequence shown here is derived from an EMBL/GenBank/DDBJ whole genome shotgun (WGS) entry which is preliminary data.</text>
</comment>
<organism evidence="13 14">
    <name type="scientific">Candidatus Anaerobiospirillum merdipullorum</name>
    <dbReference type="NCBI Taxonomy" id="2838450"/>
    <lineage>
        <taxon>Bacteria</taxon>
        <taxon>Pseudomonadati</taxon>
        <taxon>Pseudomonadota</taxon>
        <taxon>Gammaproteobacteria</taxon>
        <taxon>Aeromonadales</taxon>
        <taxon>Succinivibrionaceae</taxon>
        <taxon>Anaerobiospirillum</taxon>
    </lineage>
</organism>
<evidence type="ECO:0000256" key="5">
    <source>
        <dbReference type="ARBA" id="ARBA00022490"/>
    </source>
</evidence>
<reference evidence="13" key="2">
    <citation type="submission" date="2021-04" db="EMBL/GenBank/DDBJ databases">
        <authorList>
            <person name="Gilroy R."/>
        </authorList>
    </citation>
    <scope>NUCLEOTIDE SEQUENCE</scope>
    <source>
        <strain evidence="13">687</strain>
    </source>
</reference>
<evidence type="ECO:0000313" key="13">
    <source>
        <dbReference type="EMBL" id="MBU3827397.1"/>
    </source>
</evidence>
<dbReference type="PANTHER" id="PTHR23117:SF13">
    <property type="entry name" value="GUANYLATE KINASE"/>
    <property type="match status" value="1"/>
</dbReference>
<dbReference type="NCBIfam" id="TIGR03263">
    <property type="entry name" value="guanyl_kin"/>
    <property type="match status" value="1"/>
</dbReference>
<evidence type="ECO:0000256" key="2">
    <source>
        <dbReference type="ARBA" id="ARBA00005790"/>
    </source>
</evidence>
<dbReference type="SMART" id="SM00072">
    <property type="entry name" value="GuKc"/>
    <property type="match status" value="1"/>
</dbReference>
<dbReference type="AlphaFoldDB" id="A0A9E2KQW8"/>
<evidence type="ECO:0000256" key="9">
    <source>
        <dbReference type="ARBA" id="ARBA00022840"/>
    </source>
</evidence>
<keyword evidence="8 11" id="KW-0418">Kinase</keyword>
<dbReference type="Gene3D" id="3.30.63.10">
    <property type="entry name" value="Guanylate Kinase phosphate binding domain"/>
    <property type="match status" value="1"/>
</dbReference>
<dbReference type="GO" id="GO:0004385">
    <property type="term" value="F:GMP kinase activity"/>
    <property type="evidence" value="ECO:0007669"/>
    <property type="project" value="UniProtKB-UniRule"/>
</dbReference>
<keyword evidence="6 11" id="KW-0808">Transferase</keyword>
<evidence type="ECO:0000313" key="14">
    <source>
        <dbReference type="Proteomes" id="UP000824150"/>
    </source>
</evidence>
<evidence type="ECO:0000256" key="11">
    <source>
        <dbReference type="HAMAP-Rule" id="MF_00328"/>
    </source>
</evidence>
<comment type="similarity">
    <text evidence="2 11">Belongs to the guanylate kinase family.</text>
</comment>
<dbReference type="Pfam" id="PF00625">
    <property type="entry name" value="Guanylate_kin"/>
    <property type="match status" value="1"/>
</dbReference>
<evidence type="ECO:0000256" key="4">
    <source>
        <dbReference type="ARBA" id="ARBA00016296"/>
    </source>
</evidence>
<dbReference type="GO" id="GO:0005829">
    <property type="term" value="C:cytosol"/>
    <property type="evidence" value="ECO:0007669"/>
    <property type="project" value="TreeGrafter"/>
</dbReference>
<dbReference type="InterPro" id="IPR020590">
    <property type="entry name" value="Guanylate_kinase_CS"/>
</dbReference>
<dbReference type="PANTHER" id="PTHR23117">
    <property type="entry name" value="GUANYLATE KINASE-RELATED"/>
    <property type="match status" value="1"/>
</dbReference>
<dbReference type="InterPro" id="IPR008144">
    <property type="entry name" value="Guanylate_kin-like_dom"/>
</dbReference>
<dbReference type="GO" id="GO:0005524">
    <property type="term" value="F:ATP binding"/>
    <property type="evidence" value="ECO:0007669"/>
    <property type="project" value="UniProtKB-UniRule"/>
</dbReference>
<keyword evidence="7 11" id="KW-0547">Nucleotide-binding</keyword>
<keyword evidence="5 11" id="KW-0963">Cytoplasm</keyword>
<comment type="catalytic activity">
    <reaction evidence="11">
        <text>GMP + ATP = GDP + ADP</text>
        <dbReference type="Rhea" id="RHEA:20780"/>
        <dbReference type="ChEBI" id="CHEBI:30616"/>
        <dbReference type="ChEBI" id="CHEBI:58115"/>
        <dbReference type="ChEBI" id="CHEBI:58189"/>
        <dbReference type="ChEBI" id="CHEBI:456216"/>
        <dbReference type="EC" id="2.7.4.8"/>
    </reaction>
</comment>
<dbReference type="Proteomes" id="UP000824150">
    <property type="component" value="Unassembled WGS sequence"/>
</dbReference>
<dbReference type="InterPro" id="IPR017665">
    <property type="entry name" value="Guanylate_kinase"/>
</dbReference>
<dbReference type="Gene3D" id="3.40.50.300">
    <property type="entry name" value="P-loop containing nucleotide triphosphate hydrolases"/>
    <property type="match status" value="1"/>
</dbReference>
<evidence type="ECO:0000256" key="8">
    <source>
        <dbReference type="ARBA" id="ARBA00022777"/>
    </source>
</evidence>
<feature type="binding site" evidence="11">
    <location>
        <begin position="12"/>
        <end position="19"/>
    </location>
    <ligand>
        <name>ATP</name>
        <dbReference type="ChEBI" id="CHEBI:30616"/>
    </ligand>
</feature>
<dbReference type="EMBL" id="JAHLFG010000088">
    <property type="protein sequence ID" value="MBU3827397.1"/>
    <property type="molecule type" value="Genomic_DNA"/>
</dbReference>